<dbReference type="PANTHER" id="PTHR47504">
    <property type="entry name" value="RIGHT ORIGIN-BINDING PROTEIN"/>
    <property type="match status" value="1"/>
</dbReference>
<dbReference type="PANTHER" id="PTHR47504:SF5">
    <property type="entry name" value="RIGHT ORIGIN-BINDING PROTEIN"/>
    <property type="match status" value="1"/>
</dbReference>
<dbReference type="PROSITE" id="PS00041">
    <property type="entry name" value="HTH_ARAC_FAMILY_1"/>
    <property type="match status" value="1"/>
</dbReference>
<dbReference type="Gene3D" id="1.10.10.60">
    <property type="entry name" value="Homeodomain-like"/>
    <property type="match status" value="2"/>
</dbReference>
<dbReference type="InterPro" id="IPR050959">
    <property type="entry name" value="MarA-like"/>
</dbReference>
<evidence type="ECO:0000256" key="3">
    <source>
        <dbReference type="ARBA" id="ARBA00023163"/>
    </source>
</evidence>
<dbReference type="PRINTS" id="PR00032">
    <property type="entry name" value="HTHARAC"/>
</dbReference>
<sequence>MLKPVQSGMIIITVFLCTLTWFSVKKILSLLLWIEDHLDRKLNTADIAQVAGCSERHLYSLFYQITGKSLADYIRCRKLTLAAYMLRCSGRQITEIAIMYGFGTLQAFSRAFRCYFGFSPREYRHASQWDMKFYTPSALLTSPLPFSFSIEYISNAAIHCEKRDVTRVAFGFNFLLLTENNRITTVNELYDHYIKIFFGESSLTSVLTVSGEMVTRTSNCDAEIHIITGHLRYNEPVTKDAISVPAGHYACFTSEGSYQDIMRFMAWTGGHGLHQYQCVLKRGPTFTSFSPGRLPKTCQVRHYFPVVNEDISFHAFLKRPGLLAV</sequence>
<dbReference type="GO" id="GO:0003700">
    <property type="term" value="F:DNA-binding transcription factor activity"/>
    <property type="evidence" value="ECO:0007669"/>
    <property type="project" value="InterPro"/>
</dbReference>
<keyword evidence="4" id="KW-0472">Membrane</keyword>
<keyword evidence="4" id="KW-1133">Transmembrane helix</keyword>
<dbReference type="Pfam" id="PF12833">
    <property type="entry name" value="HTH_18"/>
    <property type="match status" value="1"/>
</dbReference>
<dbReference type="GO" id="GO:0043565">
    <property type="term" value="F:sequence-specific DNA binding"/>
    <property type="evidence" value="ECO:0007669"/>
    <property type="project" value="InterPro"/>
</dbReference>
<gene>
    <name evidence="6" type="ORF">G8O00_000913</name>
</gene>
<dbReference type="SMART" id="SM00342">
    <property type="entry name" value="HTH_ARAC"/>
    <property type="match status" value="1"/>
</dbReference>
<keyword evidence="2" id="KW-0238">DNA-binding</keyword>
<evidence type="ECO:0000259" key="5">
    <source>
        <dbReference type="PROSITE" id="PS01124"/>
    </source>
</evidence>
<proteinExistence type="predicted"/>
<name>A0A747XH70_SALER</name>
<dbReference type="EMBL" id="DAAVHS010000002">
    <property type="protein sequence ID" value="HAF4697557.1"/>
    <property type="molecule type" value="Genomic_DNA"/>
</dbReference>
<evidence type="ECO:0000256" key="4">
    <source>
        <dbReference type="SAM" id="Phobius"/>
    </source>
</evidence>
<dbReference type="InterPro" id="IPR011256">
    <property type="entry name" value="Reg_factor_effector_dom_sf"/>
</dbReference>
<evidence type="ECO:0000256" key="2">
    <source>
        <dbReference type="ARBA" id="ARBA00023125"/>
    </source>
</evidence>
<keyword evidence="1" id="KW-0805">Transcription regulation</keyword>
<dbReference type="SUPFAM" id="SSF55136">
    <property type="entry name" value="Probable bacterial effector-binding domain"/>
    <property type="match status" value="1"/>
</dbReference>
<dbReference type="PROSITE" id="PS01124">
    <property type="entry name" value="HTH_ARAC_FAMILY_2"/>
    <property type="match status" value="1"/>
</dbReference>
<organism evidence="6">
    <name type="scientific">Salmonella enterica</name>
    <name type="common">Salmonella choleraesuis</name>
    <dbReference type="NCBI Taxonomy" id="28901"/>
    <lineage>
        <taxon>Bacteria</taxon>
        <taxon>Pseudomonadati</taxon>
        <taxon>Pseudomonadota</taxon>
        <taxon>Gammaproteobacteria</taxon>
        <taxon>Enterobacterales</taxon>
        <taxon>Enterobacteriaceae</taxon>
        <taxon>Salmonella</taxon>
    </lineage>
</organism>
<accession>A0A747XH70</accession>
<evidence type="ECO:0000256" key="1">
    <source>
        <dbReference type="ARBA" id="ARBA00023015"/>
    </source>
</evidence>
<keyword evidence="4" id="KW-0812">Transmembrane</keyword>
<dbReference type="AlphaFoldDB" id="A0A747XH70"/>
<feature type="domain" description="HTH araC/xylS-type" evidence="5">
    <location>
        <begin position="28"/>
        <end position="126"/>
    </location>
</feature>
<dbReference type="InterPro" id="IPR018062">
    <property type="entry name" value="HTH_AraC-typ_CS"/>
</dbReference>
<reference evidence="6" key="2">
    <citation type="submission" date="2020-02" db="EMBL/GenBank/DDBJ databases">
        <authorList>
            <consortium name="NCBI Pathogen Detection Project"/>
        </authorList>
    </citation>
    <scope>NUCLEOTIDE SEQUENCE</scope>
    <source>
        <strain evidence="6">MA.CK_98/00011163</strain>
    </source>
</reference>
<evidence type="ECO:0000313" key="6">
    <source>
        <dbReference type="EMBL" id="HAF4697557.1"/>
    </source>
</evidence>
<feature type="transmembrane region" description="Helical" evidence="4">
    <location>
        <begin position="6"/>
        <end position="24"/>
    </location>
</feature>
<comment type="caution">
    <text evidence="6">The sequence shown here is derived from an EMBL/GenBank/DDBJ whole genome shotgun (WGS) entry which is preliminary data.</text>
</comment>
<dbReference type="Gene3D" id="3.20.80.10">
    <property type="entry name" value="Regulatory factor, effector binding domain"/>
    <property type="match status" value="1"/>
</dbReference>
<protein>
    <submittedName>
        <fullName evidence="6">Helix-turn-helix transcriptional regulator</fullName>
    </submittedName>
</protein>
<reference evidence="6" key="1">
    <citation type="journal article" date="2018" name="Genome Biol.">
        <title>SKESA: strategic k-mer extension for scrupulous assemblies.</title>
        <authorList>
            <person name="Souvorov A."/>
            <person name="Agarwala R."/>
            <person name="Lipman D.J."/>
        </authorList>
    </citation>
    <scope>NUCLEOTIDE SEQUENCE</scope>
    <source>
        <strain evidence="6">MA.CK_98/00011163</strain>
    </source>
</reference>
<dbReference type="InterPro" id="IPR020449">
    <property type="entry name" value="Tscrpt_reg_AraC-type_HTH"/>
</dbReference>
<dbReference type="InterPro" id="IPR018060">
    <property type="entry name" value="HTH_AraC"/>
</dbReference>
<dbReference type="SUPFAM" id="SSF46689">
    <property type="entry name" value="Homeodomain-like"/>
    <property type="match status" value="2"/>
</dbReference>
<dbReference type="InterPro" id="IPR009057">
    <property type="entry name" value="Homeodomain-like_sf"/>
</dbReference>
<keyword evidence="3" id="KW-0804">Transcription</keyword>